<name>A0A6C0IIZ1_9ZZZZ</name>
<sequence length="127" mass="13732">MTVLTAAHLALAHDVGLQAIKTLALLRSHLLEAHLLGRVALVGESYHLFLQHHVSPAEASLNGVIQILDQHVHKRMVRAGDARAHAIVVAGRARHFAYVVTPNAGPSVFTDFRVDGRSSTTRLKGLV</sequence>
<organism evidence="1">
    <name type="scientific">viral metagenome</name>
    <dbReference type="NCBI Taxonomy" id="1070528"/>
    <lineage>
        <taxon>unclassified sequences</taxon>
        <taxon>metagenomes</taxon>
        <taxon>organismal metagenomes</taxon>
    </lineage>
</organism>
<protein>
    <submittedName>
        <fullName evidence="1">Uncharacterized protein</fullName>
    </submittedName>
</protein>
<evidence type="ECO:0000313" key="1">
    <source>
        <dbReference type="EMBL" id="QHT91493.1"/>
    </source>
</evidence>
<dbReference type="EMBL" id="MN740165">
    <property type="protein sequence ID" value="QHT91493.1"/>
    <property type="molecule type" value="Genomic_DNA"/>
</dbReference>
<proteinExistence type="predicted"/>
<dbReference type="AlphaFoldDB" id="A0A6C0IIZ1"/>
<accession>A0A6C0IIZ1</accession>
<reference evidence="1" key="1">
    <citation type="journal article" date="2020" name="Nature">
        <title>Giant virus diversity and host interactions through global metagenomics.</title>
        <authorList>
            <person name="Schulz F."/>
            <person name="Roux S."/>
            <person name="Paez-Espino D."/>
            <person name="Jungbluth S."/>
            <person name="Walsh D.A."/>
            <person name="Denef V.J."/>
            <person name="McMahon K.D."/>
            <person name="Konstantinidis K.T."/>
            <person name="Eloe-Fadrosh E.A."/>
            <person name="Kyrpides N.C."/>
            <person name="Woyke T."/>
        </authorList>
    </citation>
    <scope>NUCLEOTIDE SEQUENCE</scope>
    <source>
        <strain evidence="1">GVMAG-M-3300023184-77</strain>
    </source>
</reference>